<dbReference type="Gene3D" id="3.40.50.300">
    <property type="entry name" value="P-loop containing nucleotide triphosphate hydrolases"/>
    <property type="match status" value="1"/>
</dbReference>
<accession>B9D625</accession>
<evidence type="ECO:0000259" key="1">
    <source>
        <dbReference type="Pfam" id="PF13476"/>
    </source>
</evidence>
<feature type="domain" description="Rad50/SbcC-type AAA" evidence="1">
    <location>
        <begin position="5"/>
        <end position="44"/>
    </location>
</feature>
<comment type="caution">
    <text evidence="2">The sequence shown here is derived from an EMBL/GenBank/DDBJ whole genome shotgun (WGS) entry which is preliminary data.</text>
</comment>
<reference evidence="2 3" key="1">
    <citation type="submission" date="2008-08" db="EMBL/GenBank/DDBJ databases">
        <authorList>
            <person name="Madupu R."/>
            <person name="Durkin A.S."/>
            <person name="Torralba M."/>
            <person name="Methe B."/>
            <person name="Sutton G.G."/>
            <person name="Strausberg R.L."/>
            <person name="Nelson K.E."/>
        </authorList>
    </citation>
    <scope>NUCLEOTIDE SEQUENCE [LARGE SCALE GENOMIC DNA]</scope>
    <source>
        <strain evidence="2 3">RM3267</strain>
    </source>
</reference>
<dbReference type="RefSeq" id="WP_002946202.1">
    <property type="nucleotide sequence ID" value="NZ_ACFU01000059.1"/>
</dbReference>
<evidence type="ECO:0000313" key="3">
    <source>
        <dbReference type="Proteomes" id="UP000003082"/>
    </source>
</evidence>
<proteinExistence type="predicted"/>
<dbReference type="AlphaFoldDB" id="B9D625"/>
<dbReference type="EMBL" id="ACFU01000059">
    <property type="protein sequence ID" value="EEF12557.1"/>
    <property type="molecule type" value="Genomic_DNA"/>
</dbReference>
<dbReference type="GO" id="GO:0016887">
    <property type="term" value="F:ATP hydrolysis activity"/>
    <property type="evidence" value="ECO:0007669"/>
    <property type="project" value="InterPro"/>
</dbReference>
<gene>
    <name evidence="2" type="ORF">CAMRE0001_2208</name>
</gene>
<dbReference type="GO" id="GO:0006302">
    <property type="term" value="P:double-strand break repair"/>
    <property type="evidence" value="ECO:0007669"/>
    <property type="project" value="InterPro"/>
</dbReference>
<sequence>MVKVGFNNFKAFGENLLKFSDKPITLVYGPNSSGKSSFLHAMLYREYL</sequence>
<keyword evidence="3" id="KW-1185">Reference proteome</keyword>
<protein>
    <recommendedName>
        <fullName evidence="1">Rad50/SbcC-type AAA domain-containing protein</fullName>
    </recommendedName>
</protein>
<dbReference type="Pfam" id="PF13476">
    <property type="entry name" value="AAA_23"/>
    <property type="match status" value="1"/>
</dbReference>
<organism evidence="2 3">
    <name type="scientific">Campylobacter rectus RM3267</name>
    <dbReference type="NCBI Taxonomy" id="553218"/>
    <lineage>
        <taxon>Bacteria</taxon>
        <taxon>Pseudomonadati</taxon>
        <taxon>Campylobacterota</taxon>
        <taxon>Epsilonproteobacteria</taxon>
        <taxon>Campylobacterales</taxon>
        <taxon>Campylobacteraceae</taxon>
        <taxon>Campylobacter</taxon>
    </lineage>
</organism>
<dbReference type="Proteomes" id="UP000003082">
    <property type="component" value="Unassembled WGS sequence"/>
</dbReference>
<evidence type="ECO:0000313" key="2">
    <source>
        <dbReference type="EMBL" id="EEF12557.1"/>
    </source>
</evidence>
<dbReference type="SUPFAM" id="SSF52540">
    <property type="entry name" value="P-loop containing nucleoside triphosphate hydrolases"/>
    <property type="match status" value="1"/>
</dbReference>
<dbReference type="OrthoDB" id="5329090at2"/>
<dbReference type="InterPro" id="IPR027417">
    <property type="entry name" value="P-loop_NTPase"/>
</dbReference>
<name>B9D625_CAMRE</name>
<dbReference type="InterPro" id="IPR038729">
    <property type="entry name" value="Rad50/SbcC_AAA"/>
</dbReference>